<dbReference type="EMBL" id="JACICC010000011">
    <property type="protein sequence ID" value="MBB3811088.1"/>
    <property type="molecule type" value="Genomic_DNA"/>
</dbReference>
<organism evidence="3 4">
    <name type="scientific">Pseudochelatococcus contaminans</name>
    <dbReference type="NCBI Taxonomy" id="1538103"/>
    <lineage>
        <taxon>Bacteria</taxon>
        <taxon>Pseudomonadati</taxon>
        <taxon>Pseudomonadota</taxon>
        <taxon>Alphaproteobacteria</taxon>
        <taxon>Hyphomicrobiales</taxon>
        <taxon>Chelatococcaceae</taxon>
        <taxon>Pseudochelatococcus</taxon>
    </lineage>
</organism>
<accession>A0A7W5Z6H0</accession>
<dbReference type="Pfam" id="PF11127">
    <property type="entry name" value="YgaP-like_TM"/>
    <property type="match status" value="1"/>
</dbReference>
<keyword evidence="1" id="KW-0812">Transmembrane</keyword>
<keyword evidence="1" id="KW-1133">Transmembrane helix</keyword>
<evidence type="ECO:0000313" key="3">
    <source>
        <dbReference type="EMBL" id="MBB3811088.1"/>
    </source>
</evidence>
<feature type="domain" description="Inner membrane protein YgaP-like transmembrane" evidence="2">
    <location>
        <begin position="1"/>
        <end position="63"/>
    </location>
</feature>
<name>A0A7W5Z6H0_9HYPH</name>
<feature type="transmembrane region" description="Helical" evidence="1">
    <location>
        <begin position="33"/>
        <end position="58"/>
    </location>
</feature>
<evidence type="ECO:0000313" key="4">
    <source>
        <dbReference type="Proteomes" id="UP000537592"/>
    </source>
</evidence>
<reference evidence="3 4" key="1">
    <citation type="submission" date="2020-08" db="EMBL/GenBank/DDBJ databases">
        <title>Genomic Encyclopedia of Type Strains, Phase IV (KMG-IV): sequencing the most valuable type-strain genomes for metagenomic binning, comparative biology and taxonomic classification.</title>
        <authorList>
            <person name="Goeker M."/>
        </authorList>
    </citation>
    <scope>NUCLEOTIDE SEQUENCE [LARGE SCALE GENOMIC DNA]</scope>
    <source>
        <strain evidence="3 4">DSM 28760</strain>
    </source>
</reference>
<evidence type="ECO:0000259" key="2">
    <source>
        <dbReference type="Pfam" id="PF11127"/>
    </source>
</evidence>
<dbReference type="Proteomes" id="UP000537592">
    <property type="component" value="Unassembled WGS sequence"/>
</dbReference>
<dbReference type="InterPro" id="IPR021309">
    <property type="entry name" value="YgaP-like_TM"/>
</dbReference>
<feature type="transmembrane region" description="Helical" evidence="1">
    <location>
        <begin position="7"/>
        <end position="27"/>
    </location>
</feature>
<sequence length="68" mass="7388">MVSNVGGIDRIVRIVIGIALLSLLFILPGDARWWGLVGLVPLATGLFRNCPLYGLFGFSTCPLKKSDR</sequence>
<comment type="caution">
    <text evidence="3">The sequence shown here is derived from an EMBL/GenBank/DDBJ whole genome shotgun (WGS) entry which is preliminary data.</text>
</comment>
<keyword evidence="1" id="KW-0472">Membrane</keyword>
<proteinExistence type="predicted"/>
<dbReference type="AlphaFoldDB" id="A0A7W5Z6H0"/>
<dbReference type="RefSeq" id="WP_183754540.1">
    <property type="nucleotide sequence ID" value="NZ_JACICC010000011.1"/>
</dbReference>
<evidence type="ECO:0000256" key="1">
    <source>
        <dbReference type="SAM" id="Phobius"/>
    </source>
</evidence>
<keyword evidence="4" id="KW-1185">Reference proteome</keyword>
<gene>
    <name evidence="3" type="ORF">FHS81_003200</name>
</gene>
<protein>
    <recommendedName>
        <fullName evidence="2">Inner membrane protein YgaP-like transmembrane domain-containing protein</fullName>
    </recommendedName>
</protein>